<dbReference type="AlphaFoldDB" id="A0A815XY63"/>
<comment type="caution">
    <text evidence="1">The sequence shown here is derived from an EMBL/GenBank/DDBJ whole genome shotgun (WGS) entry which is preliminary data.</text>
</comment>
<evidence type="ECO:0000313" key="2">
    <source>
        <dbReference type="EMBL" id="CAF4424882.1"/>
    </source>
</evidence>
<gene>
    <name evidence="1" type="ORF">GPM918_LOCUS39898</name>
    <name evidence="2" type="ORF">SRO942_LOCUS40809</name>
</gene>
<proteinExistence type="predicted"/>
<dbReference type="Proteomes" id="UP000681722">
    <property type="component" value="Unassembled WGS sequence"/>
</dbReference>
<sequence>MHERTLIEFEQDTHLTDEAYSVCQTNGVVSSTATSKIDPTWQACCGISPTINNFKFSKTFLPYKRVKRVSHGTPTKPGDWPCLFLEVAV</sequence>
<reference evidence="1" key="1">
    <citation type="submission" date="2021-02" db="EMBL/GenBank/DDBJ databases">
        <authorList>
            <person name="Nowell W R."/>
        </authorList>
    </citation>
    <scope>NUCLEOTIDE SEQUENCE</scope>
</reference>
<evidence type="ECO:0000313" key="1">
    <source>
        <dbReference type="EMBL" id="CAF1563175.1"/>
    </source>
</evidence>
<dbReference type="EMBL" id="CAJOBC010094415">
    <property type="protein sequence ID" value="CAF4424882.1"/>
    <property type="molecule type" value="Genomic_DNA"/>
</dbReference>
<evidence type="ECO:0000313" key="3">
    <source>
        <dbReference type="Proteomes" id="UP000663829"/>
    </source>
</evidence>
<dbReference type="Proteomes" id="UP000663829">
    <property type="component" value="Unassembled WGS sequence"/>
</dbReference>
<accession>A0A815XY63</accession>
<protein>
    <submittedName>
        <fullName evidence="1">Uncharacterized protein</fullName>
    </submittedName>
</protein>
<dbReference type="EMBL" id="CAJNOQ010028645">
    <property type="protein sequence ID" value="CAF1563175.1"/>
    <property type="molecule type" value="Genomic_DNA"/>
</dbReference>
<keyword evidence="3" id="KW-1185">Reference proteome</keyword>
<name>A0A815XY63_9BILA</name>
<organism evidence="1 3">
    <name type="scientific">Didymodactylos carnosus</name>
    <dbReference type="NCBI Taxonomy" id="1234261"/>
    <lineage>
        <taxon>Eukaryota</taxon>
        <taxon>Metazoa</taxon>
        <taxon>Spiralia</taxon>
        <taxon>Gnathifera</taxon>
        <taxon>Rotifera</taxon>
        <taxon>Eurotatoria</taxon>
        <taxon>Bdelloidea</taxon>
        <taxon>Philodinida</taxon>
        <taxon>Philodinidae</taxon>
        <taxon>Didymodactylos</taxon>
    </lineage>
</organism>